<protein>
    <recommendedName>
        <fullName evidence="2 7">DNA repair protein RecO</fullName>
    </recommendedName>
    <alternativeName>
        <fullName evidence="6 7">Recombination protein O</fullName>
    </alternativeName>
</protein>
<evidence type="ECO:0000256" key="2">
    <source>
        <dbReference type="ARBA" id="ARBA00021310"/>
    </source>
</evidence>
<evidence type="ECO:0000256" key="5">
    <source>
        <dbReference type="ARBA" id="ARBA00023204"/>
    </source>
</evidence>
<dbReference type="Gene3D" id="1.20.1440.120">
    <property type="entry name" value="Recombination protein O, C-terminal domain"/>
    <property type="match status" value="1"/>
</dbReference>
<dbReference type="InterPro" id="IPR022572">
    <property type="entry name" value="DNA_rep/recomb_RecO_N"/>
</dbReference>
<keyword evidence="3 7" id="KW-0227">DNA damage</keyword>
<dbReference type="SUPFAM" id="SSF57863">
    <property type="entry name" value="ArfGap/RecO-like zinc finger"/>
    <property type="match status" value="1"/>
</dbReference>
<evidence type="ECO:0000259" key="8">
    <source>
        <dbReference type="Pfam" id="PF11967"/>
    </source>
</evidence>
<accession>A0AAU7XGA0</accession>
<evidence type="ECO:0000256" key="7">
    <source>
        <dbReference type="HAMAP-Rule" id="MF_00201"/>
    </source>
</evidence>
<proteinExistence type="inferred from homology"/>
<comment type="similarity">
    <text evidence="1 7">Belongs to the RecO family.</text>
</comment>
<dbReference type="InterPro" id="IPR037278">
    <property type="entry name" value="ARFGAP/RecO"/>
</dbReference>
<dbReference type="HAMAP" id="MF_00201">
    <property type="entry name" value="RecO"/>
    <property type="match status" value="1"/>
</dbReference>
<comment type="function">
    <text evidence="7">Involved in DNA repair and RecF pathway recombination.</text>
</comment>
<organism evidence="9">
    <name type="scientific">Methyloraptor flagellatus</name>
    <dbReference type="NCBI Taxonomy" id="3162530"/>
    <lineage>
        <taxon>Bacteria</taxon>
        <taxon>Pseudomonadati</taxon>
        <taxon>Pseudomonadota</taxon>
        <taxon>Alphaproteobacteria</taxon>
        <taxon>Hyphomicrobiales</taxon>
        <taxon>Ancalomicrobiaceae</taxon>
        <taxon>Methyloraptor</taxon>
    </lineage>
</organism>
<dbReference type="PANTHER" id="PTHR33991">
    <property type="entry name" value="DNA REPAIR PROTEIN RECO"/>
    <property type="match status" value="1"/>
</dbReference>
<sequence>MEWTDEGLVLGTRRHGESSVVLELMTREHGRHLGIVRGGRAPRHAAVLQAGNGVRAVWRARLDEHLGNFAIELSVQRTADLMGSAIGLNAVQTLAAHLRLLPEREPHAELLDAVEAIMLHLDAPALVGELVVRFELAILDALGFGLDLASCALTGDRDGLAYVSPKSGRAATAAAAGIHAPRLLRLPPFLTGRAAEDPRGWGGASPEAIRDGFRLTGHFLARHVWEPRSIEPPAVRDALAHAIERAARAA</sequence>
<reference evidence="9" key="1">
    <citation type="submission" date="2024-06" db="EMBL/GenBank/DDBJ databases">
        <title>Methylostella associata gen. nov., sp. nov., a novel Ancalomicrobiaceae-affiliated facultatively methylotrophic bacteria that feed on methanotrophs of the genus Methylococcus.</title>
        <authorList>
            <person name="Saltykova V."/>
            <person name="Danilova O.V."/>
            <person name="Oshkin I.Y."/>
            <person name="Belova S.E."/>
            <person name="Pimenov N.V."/>
            <person name="Dedysh S.N."/>
        </authorList>
    </citation>
    <scope>NUCLEOTIDE SEQUENCE</scope>
    <source>
        <strain evidence="9">S20</strain>
    </source>
</reference>
<dbReference type="InterPro" id="IPR003717">
    <property type="entry name" value="RecO"/>
</dbReference>
<gene>
    <name evidence="7 9" type="primary">recO</name>
    <name evidence="9" type="ORF">ABS361_10560</name>
</gene>
<name>A0AAU7XGA0_9HYPH</name>
<dbReference type="EMBL" id="CP158568">
    <property type="protein sequence ID" value="XBY46606.1"/>
    <property type="molecule type" value="Genomic_DNA"/>
</dbReference>
<dbReference type="Pfam" id="PF11967">
    <property type="entry name" value="RecO_N"/>
    <property type="match status" value="1"/>
</dbReference>
<keyword evidence="4 7" id="KW-0233">DNA recombination</keyword>
<dbReference type="GO" id="GO:0043590">
    <property type="term" value="C:bacterial nucleoid"/>
    <property type="evidence" value="ECO:0007669"/>
    <property type="project" value="TreeGrafter"/>
</dbReference>
<dbReference type="InterPro" id="IPR042242">
    <property type="entry name" value="RecO_C"/>
</dbReference>
<feature type="domain" description="DNA replication/recombination mediator RecO N-terminal" evidence="8">
    <location>
        <begin position="1"/>
        <end position="69"/>
    </location>
</feature>
<dbReference type="InterPro" id="IPR012340">
    <property type="entry name" value="NA-bd_OB-fold"/>
</dbReference>
<dbReference type="GO" id="GO:0006302">
    <property type="term" value="P:double-strand break repair"/>
    <property type="evidence" value="ECO:0007669"/>
    <property type="project" value="TreeGrafter"/>
</dbReference>
<dbReference type="SUPFAM" id="SSF50249">
    <property type="entry name" value="Nucleic acid-binding proteins"/>
    <property type="match status" value="1"/>
</dbReference>
<evidence type="ECO:0000256" key="4">
    <source>
        <dbReference type="ARBA" id="ARBA00023172"/>
    </source>
</evidence>
<evidence type="ECO:0000256" key="6">
    <source>
        <dbReference type="ARBA" id="ARBA00033409"/>
    </source>
</evidence>
<dbReference type="GO" id="GO:0006310">
    <property type="term" value="P:DNA recombination"/>
    <property type="evidence" value="ECO:0007669"/>
    <property type="project" value="UniProtKB-UniRule"/>
</dbReference>
<dbReference type="KEGG" id="mflg:ABS361_10560"/>
<dbReference type="Gene3D" id="2.40.50.140">
    <property type="entry name" value="Nucleic acid-binding proteins"/>
    <property type="match status" value="1"/>
</dbReference>
<evidence type="ECO:0000256" key="3">
    <source>
        <dbReference type="ARBA" id="ARBA00022763"/>
    </source>
</evidence>
<dbReference type="AlphaFoldDB" id="A0AAU7XGA0"/>
<evidence type="ECO:0000313" key="9">
    <source>
        <dbReference type="EMBL" id="XBY46606.1"/>
    </source>
</evidence>
<dbReference type="NCBIfam" id="TIGR00613">
    <property type="entry name" value="reco"/>
    <property type="match status" value="1"/>
</dbReference>
<evidence type="ECO:0000256" key="1">
    <source>
        <dbReference type="ARBA" id="ARBA00007452"/>
    </source>
</evidence>
<dbReference type="RefSeq" id="WP_407051699.1">
    <property type="nucleotide sequence ID" value="NZ_CP158568.1"/>
</dbReference>
<dbReference type="Pfam" id="PF02565">
    <property type="entry name" value="RecO_C"/>
    <property type="match status" value="1"/>
</dbReference>
<keyword evidence="5 7" id="KW-0234">DNA repair</keyword>
<dbReference type="PANTHER" id="PTHR33991:SF1">
    <property type="entry name" value="DNA REPAIR PROTEIN RECO"/>
    <property type="match status" value="1"/>
</dbReference>